<dbReference type="Gene3D" id="3.20.20.80">
    <property type="entry name" value="Glycosidases"/>
    <property type="match status" value="1"/>
</dbReference>
<dbReference type="Proteomes" id="UP000289954">
    <property type="component" value="Unassembled WGS sequence"/>
</dbReference>
<dbReference type="GO" id="GO:0005975">
    <property type="term" value="P:carbohydrate metabolic process"/>
    <property type="evidence" value="ECO:0007669"/>
    <property type="project" value="InterPro"/>
</dbReference>
<comment type="caution">
    <text evidence="4">The sequence shown here is derived from an EMBL/GenBank/DDBJ whole genome shotgun (WGS) entry which is preliminary data.</text>
</comment>
<gene>
    <name evidence="4" type="ORF">CBZ_33300</name>
</gene>
<proteinExistence type="predicted"/>
<name>A0A402DVY1_9CELL</name>
<dbReference type="EMBL" id="BIMR01000361">
    <property type="protein sequence ID" value="GCE78274.1"/>
    <property type="molecule type" value="Genomic_DNA"/>
</dbReference>
<dbReference type="SMART" id="SM00642">
    <property type="entry name" value="Aamy"/>
    <property type="match status" value="1"/>
</dbReference>
<evidence type="ECO:0000256" key="1">
    <source>
        <dbReference type="ARBA" id="ARBA00022801"/>
    </source>
</evidence>
<organism evidence="4 5">
    <name type="scientific">Cellulomonas biazotea</name>
    <dbReference type="NCBI Taxonomy" id="1709"/>
    <lineage>
        <taxon>Bacteria</taxon>
        <taxon>Bacillati</taxon>
        <taxon>Actinomycetota</taxon>
        <taxon>Actinomycetes</taxon>
        <taxon>Micrococcales</taxon>
        <taxon>Cellulomonadaceae</taxon>
        <taxon>Cellulomonas</taxon>
    </lineage>
</organism>
<evidence type="ECO:0000313" key="4">
    <source>
        <dbReference type="EMBL" id="GCE78274.1"/>
    </source>
</evidence>
<dbReference type="RefSeq" id="WP_130782940.1">
    <property type="nucleotide sequence ID" value="NZ_BIMR01000361.1"/>
</dbReference>
<keyword evidence="1" id="KW-0378">Hydrolase</keyword>
<sequence length="410" mass="45094">MGWVEHVMFWHVYPLGFTGAPVRGEHDAAPRLRHLEGWLDHVVDLGLNGLLLGPVFASQSHGYDSVDLHRIDPRLGTLDDFDALVAASHERGVRVVLDGVFNHVGAGHPWARRALAEGPDGPYARWFRIDWSDPAAPRFDDFEGHSSLVALNHDEPAVADAVADVMTTWLDRGVDGWRLDAAYAVPPRFWAGVLPRVRAAHPDAWFVGEVIHGDYAGIVAESGIDSVTQYELWKATWSSLLDGNFYELDWALQRHAEFLATFLPATFVGNHDVTRIASRVGQERAVLALVVLLTVGGVPSVYYGDERGLTGVKEDRLGGDDAVRPAMPATPADLPPDGAWVQDVHRELVALRRRHPWLVRATTEAVELTNTRYVYAARAGDDVLHVELDVTGSPRATVRDASGVLFTFGP</sequence>
<evidence type="ECO:0000259" key="3">
    <source>
        <dbReference type="SMART" id="SM00642"/>
    </source>
</evidence>
<dbReference type="SUPFAM" id="SSF51445">
    <property type="entry name" value="(Trans)glycosidases"/>
    <property type="match status" value="1"/>
</dbReference>
<dbReference type="InterPro" id="IPR017853">
    <property type="entry name" value="GH"/>
</dbReference>
<dbReference type="OrthoDB" id="9802433at2"/>
<evidence type="ECO:0000256" key="2">
    <source>
        <dbReference type="ARBA" id="ARBA00023295"/>
    </source>
</evidence>
<protein>
    <submittedName>
        <fullName evidence="4">Cyclomaltodextrinase</fullName>
    </submittedName>
</protein>
<dbReference type="PANTHER" id="PTHR10357">
    <property type="entry name" value="ALPHA-AMYLASE FAMILY MEMBER"/>
    <property type="match status" value="1"/>
</dbReference>
<feature type="domain" description="Glycosyl hydrolase family 13 catalytic" evidence="3">
    <location>
        <begin position="11"/>
        <end position="352"/>
    </location>
</feature>
<dbReference type="PANTHER" id="PTHR10357:SF210">
    <property type="entry name" value="MALTODEXTRIN GLUCOSIDASE"/>
    <property type="match status" value="1"/>
</dbReference>
<dbReference type="GO" id="GO:0016798">
    <property type="term" value="F:hydrolase activity, acting on glycosyl bonds"/>
    <property type="evidence" value="ECO:0007669"/>
    <property type="project" value="UniProtKB-KW"/>
</dbReference>
<keyword evidence="5" id="KW-1185">Reference proteome</keyword>
<dbReference type="InterPro" id="IPR006047">
    <property type="entry name" value="GH13_cat_dom"/>
</dbReference>
<dbReference type="Pfam" id="PF00128">
    <property type="entry name" value="Alpha-amylase"/>
    <property type="match status" value="1"/>
</dbReference>
<evidence type="ECO:0000313" key="5">
    <source>
        <dbReference type="Proteomes" id="UP000289954"/>
    </source>
</evidence>
<keyword evidence="2" id="KW-0326">Glycosidase</keyword>
<dbReference type="AlphaFoldDB" id="A0A402DVY1"/>
<dbReference type="CDD" id="cd11354">
    <property type="entry name" value="AmyAc_bac_CMD_like"/>
    <property type="match status" value="1"/>
</dbReference>
<reference evidence="4 5" key="1">
    <citation type="submission" date="2019-01" db="EMBL/GenBank/DDBJ databases">
        <title>Draft genome sequence of Cellulomonas takizawaensis strain TKZ-21.</title>
        <authorList>
            <person name="Yamamura H."/>
            <person name="Hayashi T."/>
            <person name="Hamada M."/>
            <person name="Serisawa Y."/>
            <person name="Matsuyama K."/>
            <person name="Nakagawa Y."/>
            <person name="Otoguro M."/>
            <person name="Yanagida F."/>
            <person name="Hayakawa M."/>
        </authorList>
    </citation>
    <scope>NUCLEOTIDE SEQUENCE [LARGE SCALE GENOMIC DNA]</scope>
    <source>
        <strain evidence="4 5">NBRC12680</strain>
    </source>
</reference>
<accession>A0A402DVY1</accession>